<evidence type="ECO:0000256" key="2">
    <source>
        <dbReference type="ARBA" id="ARBA00009861"/>
    </source>
</evidence>
<dbReference type="Proteomes" id="UP001303889">
    <property type="component" value="Unassembled WGS sequence"/>
</dbReference>
<dbReference type="InterPro" id="IPR023213">
    <property type="entry name" value="CAT-like_dom_sf"/>
</dbReference>
<evidence type="ECO:0000256" key="3">
    <source>
        <dbReference type="ARBA" id="ARBA00022679"/>
    </source>
</evidence>
<dbReference type="EMBL" id="MU856005">
    <property type="protein sequence ID" value="KAK3898081.1"/>
    <property type="molecule type" value="Genomic_DNA"/>
</dbReference>
<feature type="region of interest" description="Disordered" evidence="5">
    <location>
        <begin position="1"/>
        <end position="24"/>
    </location>
</feature>
<dbReference type="PANTHER" id="PTHR31896">
    <property type="entry name" value="FAMILY REGULATORY PROTEIN, PUTATIVE (AFU_ORTHOLOGUE AFUA_3G14730)-RELATED"/>
    <property type="match status" value="1"/>
</dbReference>
<reference evidence="6" key="1">
    <citation type="journal article" date="2023" name="Mol. Phylogenet. Evol.">
        <title>Genome-scale phylogeny and comparative genomics of the fungal order Sordariales.</title>
        <authorList>
            <person name="Hensen N."/>
            <person name="Bonometti L."/>
            <person name="Westerberg I."/>
            <person name="Brannstrom I.O."/>
            <person name="Guillou S."/>
            <person name="Cros-Aarteil S."/>
            <person name="Calhoun S."/>
            <person name="Haridas S."/>
            <person name="Kuo A."/>
            <person name="Mondo S."/>
            <person name="Pangilinan J."/>
            <person name="Riley R."/>
            <person name="LaButti K."/>
            <person name="Andreopoulos B."/>
            <person name="Lipzen A."/>
            <person name="Chen C."/>
            <person name="Yan M."/>
            <person name="Daum C."/>
            <person name="Ng V."/>
            <person name="Clum A."/>
            <person name="Steindorff A."/>
            <person name="Ohm R.A."/>
            <person name="Martin F."/>
            <person name="Silar P."/>
            <person name="Natvig D.O."/>
            <person name="Lalanne C."/>
            <person name="Gautier V."/>
            <person name="Ament-Velasquez S.L."/>
            <person name="Kruys A."/>
            <person name="Hutchinson M.I."/>
            <person name="Powell A.J."/>
            <person name="Barry K."/>
            <person name="Miller A.N."/>
            <person name="Grigoriev I.V."/>
            <person name="Debuchy R."/>
            <person name="Gladieux P."/>
            <person name="Hiltunen Thoren M."/>
            <person name="Johannesson H."/>
        </authorList>
    </citation>
    <scope>NUCLEOTIDE SEQUENCE</scope>
    <source>
        <strain evidence="6">CBS 103.79</strain>
    </source>
</reference>
<dbReference type="AlphaFoldDB" id="A0AAN6MBZ6"/>
<dbReference type="GO" id="GO:0016746">
    <property type="term" value="F:acyltransferase activity"/>
    <property type="evidence" value="ECO:0007669"/>
    <property type="project" value="UniProtKB-KW"/>
</dbReference>
<accession>A0AAN6MBZ6</accession>
<comment type="pathway">
    <text evidence="1">Secondary metabolite biosynthesis.</text>
</comment>
<evidence type="ECO:0000313" key="7">
    <source>
        <dbReference type="Proteomes" id="UP001303889"/>
    </source>
</evidence>
<protein>
    <submittedName>
        <fullName evidence="6">Uncharacterized protein</fullName>
    </submittedName>
</protein>
<proteinExistence type="inferred from homology"/>
<keyword evidence="7" id="KW-1185">Reference proteome</keyword>
<evidence type="ECO:0000313" key="6">
    <source>
        <dbReference type="EMBL" id="KAK3898081.1"/>
    </source>
</evidence>
<comment type="caution">
    <text evidence="6">The sequence shown here is derived from an EMBL/GenBank/DDBJ whole genome shotgun (WGS) entry which is preliminary data.</text>
</comment>
<sequence>MDKPLGRNKPAAANGNGTTPADDRVVPLHFFENSLLVQGNNMAVSLVFDDVLDPEKLRASLEGLIKREGWQRLGGRLRKNPSTGKIEWHIPTAFPPSRPALRFSHVAYGIPAASHPAASKIPVPSDRPAVVGDPDDLAPLAWEEGYKPGGISDYLTQDIPVLGLRVNSFTDKTVAVLQWQHVAFDALGMQYVVENWAKVLWGREDEVPTPCGLESDPFDVLTKGTRPAGETHLLMDRKVGMGGMLRWGLGYGVDMLVRAKENRMVCVPESYWRPQLEKALGELREEAKEKGEDVENVFLTEGDILTAWTMRCVVAPMNMPADKTVAASIAMSLRKAFEGDLIPPSAEHPYVGNAFGWANVLVRAGDVTGKPLSWLARQVRRAINEQGTRAQHEAYYAMVRDSALGLPIIVFGDGGMAQVGFSNWDKAGLFKLDFAPARVMPKEGEPCMPVYVQENHGPVKPADGFFVLGKDAKGNYWTSACKVKGQWAKFQEQLDKDFEKGV</sequence>
<dbReference type="InterPro" id="IPR051283">
    <property type="entry name" value="Sec_Metabolite_Acyltrans"/>
</dbReference>
<dbReference type="Gene3D" id="3.30.559.10">
    <property type="entry name" value="Chloramphenicol acetyltransferase-like domain"/>
    <property type="match status" value="2"/>
</dbReference>
<evidence type="ECO:0000256" key="1">
    <source>
        <dbReference type="ARBA" id="ARBA00005179"/>
    </source>
</evidence>
<reference evidence="6" key="2">
    <citation type="submission" date="2023-05" db="EMBL/GenBank/DDBJ databases">
        <authorList>
            <consortium name="Lawrence Berkeley National Laboratory"/>
            <person name="Steindorff A."/>
            <person name="Hensen N."/>
            <person name="Bonometti L."/>
            <person name="Westerberg I."/>
            <person name="Brannstrom I.O."/>
            <person name="Guillou S."/>
            <person name="Cros-Aarteil S."/>
            <person name="Calhoun S."/>
            <person name="Haridas S."/>
            <person name="Kuo A."/>
            <person name="Mondo S."/>
            <person name="Pangilinan J."/>
            <person name="Riley R."/>
            <person name="Labutti K."/>
            <person name="Andreopoulos B."/>
            <person name="Lipzen A."/>
            <person name="Chen C."/>
            <person name="Yanf M."/>
            <person name="Daum C."/>
            <person name="Ng V."/>
            <person name="Clum A."/>
            <person name="Ohm R."/>
            <person name="Martin F."/>
            <person name="Silar P."/>
            <person name="Natvig D."/>
            <person name="Lalanne C."/>
            <person name="Gautier V."/>
            <person name="Ament-Velasquez S.L."/>
            <person name="Kruys A."/>
            <person name="Hutchinson M.I."/>
            <person name="Powell A.J."/>
            <person name="Barry K."/>
            <person name="Miller A.N."/>
            <person name="Grigoriev I.V."/>
            <person name="Debuchy R."/>
            <person name="Gladieux P."/>
            <person name="Thoren M.H."/>
            <person name="Johannesson H."/>
        </authorList>
    </citation>
    <scope>NUCLEOTIDE SEQUENCE</scope>
    <source>
        <strain evidence="6">CBS 103.79</strain>
    </source>
</reference>
<dbReference type="Pfam" id="PF02458">
    <property type="entry name" value="Transferase"/>
    <property type="match status" value="1"/>
</dbReference>
<evidence type="ECO:0000256" key="4">
    <source>
        <dbReference type="ARBA" id="ARBA00023315"/>
    </source>
</evidence>
<evidence type="ECO:0000256" key="5">
    <source>
        <dbReference type="SAM" id="MobiDB-lite"/>
    </source>
</evidence>
<keyword evidence="3" id="KW-0808">Transferase</keyword>
<dbReference type="PANTHER" id="PTHR31896:SF69">
    <property type="entry name" value="FAMILY REGULATORY PROTEIN, PUTATIVE (AFU_ORTHOLOGUE AFUA_3G14730)-RELATED"/>
    <property type="match status" value="1"/>
</dbReference>
<comment type="similarity">
    <text evidence="2">Belongs to the plant acyltransferase family.</text>
</comment>
<keyword evidence="4" id="KW-0012">Acyltransferase</keyword>
<name>A0AAN6MBZ6_9PEZI</name>
<organism evidence="6 7">
    <name type="scientific">Staphylotrichum tortipilum</name>
    <dbReference type="NCBI Taxonomy" id="2831512"/>
    <lineage>
        <taxon>Eukaryota</taxon>
        <taxon>Fungi</taxon>
        <taxon>Dikarya</taxon>
        <taxon>Ascomycota</taxon>
        <taxon>Pezizomycotina</taxon>
        <taxon>Sordariomycetes</taxon>
        <taxon>Sordariomycetidae</taxon>
        <taxon>Sordariales</taxon>
        <taxon>Chaetomiaceae</taxon>
        <taxon>Staphylotrichum</taxon>
    </lineage>
</organism>
<gene>
    <name evidence="6" type="ORF">C8A05DRAFT_38342</name>
</gene>